<gene>
    <name evidence="1" type="ORF">DWV06_17035</name>
</gene>
<proteinExistence type="predicted"/>
<reference evidence="1 2" key="1">
    <citation type="submission" date="2018-07" db="EMBL/GenBank/DDBJ databases">
        <title>Anaerosacharophilus polymeroproducens gen. nov. sp. nov., an anaerobic bacterium isolated from salt field.</title>
        <authorList>
            <person name="Kim W."/>
            <person name="Yang S.-H."/>
            <person name="Oh J."/>
            <person name="Lee J.-H."/>
            <person name="Kwon K.K."/>
        </authorList>
    </citation>
    <scope>NUCLEOTIDE SEQUENCE [LARGE SCALE GENOMIC DNA]</scope>
    <source>
        <strain evidence="1 2">MCWD5</strain>
    </source>
</reference>
<dbReference type="EMBL" id="QRCT01000050">
    <property type="protein sequence ID" value="RDU22227.1"/>
    <property type="molecule type" value="Genomic_DNA"/>
</dbReference>
<accession>A0A371ARP1</accession>
<name>A0A371ARP1_9FIRM</name>
<dbReference type="Proteomes" id="UP000255036">
    <property type="component" value="Unassembled WGS sequence"/>
</dbReference>
<dbReference type="AlphaFoldDB" id="A0A371ARP1"/>
<protein>
    <submittedName>
        <fullName evidence="1">Uncharacterized protein</fullName>
    </submittedName>
</protein>
<organism evidence="1 2">
    <name type="scientific">Anaerosacchariphilus polymeriproducens</name>
    <dbReference type="NCBI Taxonomy" id="1812858"/>
    <lineage>
        <taxon>Bacteria</taxon>
        <taxon>Bacillati</taxon>
        <taxon>Bacillota</taxon>
        <taxon>Clostridia</taxon>
        <taxon>Lachnospirales</taxon>
        <taxon>Lachnospiraceae</taxon>
        <taxon>Anaerosacchariphilus</taxon>
    </lineage>
</organism>
<evidence type="ECO:0000313" key="1">
    <source>
        <dbReference type="EMBL" id="RDU22227.1"/>
    </source>
</evidence>
<keyword evidence="2" id="KW-1185">Reference proteome</keyword>
<evidence type="ECO:0000313" key="2">
    <source>
        <dbReference type="Proteomes" id="UP000255036"/>
    </source>
</evidence>
<comment type="caution">
    <text evidence="1">The sequence shown here is derived from an EMBL/GenBank/DDBJ whole genome shotgun (WGS) entry which is preliminary data.</text>
</comment>
<sequence>MINNIKYFEEKCINKFEKLEDEFIKNLLQFAECLTGITAQLHKLGLCMIKGSLESMDQMLQKSPKNLIRKAFHW</sequence>
<dbReference type="RefSeq" id="WP_115483408.1">
    <property type="nucleotide sequence ID" value="NZ_QRCT01000050.1"/>
</dbReference>